<protein>
    <submittedName>
        <fullName evidence="1">Uncharacterized protein</fullName>
    </submittedName>
</protein>
<name>A0A8X6Y9L3_9ARAC</name>
<dbReference type="AlphaFoldDB" id="A0A8X6Y9L3"/>
<evidence type="ECO:0000313" key="2">
    <source>
        <dbReference type="Proteomes" id="UP000886998"/>
    </source>
</evidence>
<dbReference type="Proteomes" id="UP000886998">
    <property type="component" value="Unassembled WGS sequence"/>
</dbReference>
<comment type="caution">
    <text evidence="1">The sequence shown here is derived from an EMBL/GenBank/DDBJ whole genome shotgun (WGS) entry which is preliminary data.</text>
</comment>
<keyword evidence="2" id="KW-1185">Reference proteome</keyword>
<evidence type="ECO:0000313" key="1">
    <source>
        <dbReference type="EMBL" id="GFY66628.1"/>
    </source>
</evidence>
<dbReference type="EMBL" id="BMAV01016140">
    <property type="protein sequence ID" value="GFY66628.1"/>
    <property type="molecule type" value="Genomic_DNA"/>
</dbReference>
<sequence>MGQGLREAEAQWMQIVHCVQSEALFRRTTRLSSRPLFQRKSQSFSLIRSHQLWNKCKSMTLSYVYEMFGAKDFHSSAAERILKVQSVLAQIT</sequence>
<organism evidence="1 2">
    <name type="scientific">Trichonephila inaurata madagascariensis</name>
    <dbReference type="NCBI Taxonomy" id="2747483"/>
    <lineage>
        <taxon>Eukaryota</taxon>
        <taxon>Metazoa</taxon>
        <taxon>Ecdysozoa</taxon>
        <taxon>Arthropoda</taxon>
        <taxon>Chelicerata</taxon>
        <taxon>Arachnida</taxon>
        <taxon>Araneae</taxon>
        <taxon>Araneomorphae</taxon>
        <taxon>Entelegynae</taxon>
        <taxon>Araneoidea</taxon>
        <taxon>Nephilidae</taxon>
        <taxon>Trichonephila</taxon>
        <taxon>Trichonephila inaurata</taxon>
    </lineage>
</organism>
<reference evidence="1" key="1">
    <citation type="submission" date="2020-08" db="EMBL/GenBank/DDBJ databases">
        <title>Multicomponent nature underlies the extraordinary mechanical properties of spider dragline silk.</title>
        <authorList>
            <person name="Kono N."/>
            <person name="Nakamura H."/>
            <person name="Mori M."/>
            <person name="Yoshida Y."/>
            <person name="Ohtoshi R."/>
            <person name="Malay A.D."/>
            <person name="Moran D.A.P."/>
            <person name="Tomita M."/>
            <person name="Numata K."/>
            <person name="Arakawa K."/>
        </authorList>
    </citation>
    <scope>NUCLEOTIDE SEQUENCE</scope>
</reference>
<proteinExistence type="predicted"/>
<accession>A0A8X6Y9L3</accession>
<gene>
    <name evidence="1" type="ORF">TNIN_323431</name>
</gene>